<feature type="transmembrane region" description="Helical" evidence="2">
    <location>
        <begin position="21"/>
        <end position="43"/>
    </location>
</feature>
<dbReference type="EMBL" id="QCYH01000004">
    <property type="protein sequence ID" value="PVA10248.1"/>
    <property type="molecule type" value="Genomic_DNA"/>
</dbReference>
<keyword evidence="2" id="KW-1133">Transmembrane helix</keyword>
<evidence type="ECO:0000313" key="3">
    <source>
        <dbReference type="EMBL" id="PVA10248.1"/>
    </source>
</evidence>
<feature type="compositionally biased region" description="Polar residues" evidence="1">
    <location>
        <begin position="192"/>
        <end position="203"/>
    </location>
</feature>
<sequence length="203" mass="22946">MIRVTPKSWLARFRSEERGSVTVEAMITLPLLIWAIGATYEFFEVHRYNSARDKASYTIADMISREQDDITPIYLDNAKTVFDTIANDMGANSLRISVIKYNTDDKTYFIKWSQVRGTDALKQLKTEDVENAHAVLPKLRRGEELIVVESQSIYPPVFKVGMGDNLKVRTYVTTSPRFAAQINYEPTPYDGSDTNTEGSTGEG</sequence>
<evidence type="ECO:0000256" key="1">
    <source>
        <dbReference type="SAM" id="MobiDB-lite"/>
    </source>
</evidence>
<feature type="region of interest" description="Disordered" evidence="1">
    <location>
        <begin position="183"/>
        <end position="203"/>
    </location>
</feature>
<evidence type="ECO:0008006" key="5">
    <source>
        <dbReference type="Google" id="ProtNLM"/>
    </source>
</evidence>
<evidence type="ECO:0000313" key="4">
    <source>
        <dbReference type="Proteomes" id="UP000244446"/>
    </source>
</evidence>
<reference evidence="3 4" key="1">
    <citation type="submission" date="2018-04" db="EMBL/GenBank/DDBJ databases">
        <title>Pelagivirga bohaiensis gen. nov., sp. nov., a bacterium isolated from the Bohai Sea.</title>
        <authorList>
            <person name="Ji X."/>
        </authorList>
    </citation>
    <scope>NUCLEOTIDE SEQUENCE [LARGE SCALE GENOMIC DNA]</scope>
    <source>
        <strain evidence="3 4">BH-SD19</strain>
    </source>
</reference>
<organism evidence="3 4">
    <name type="scientific">Pelagivirga sediminicola</name>
    <dbReference type="NCBI Taxonomy" id="2170575"/>
    <lineage>
        <taxon>Bacteria</taxon>
        <taxon>Pseudomonadati</taxon>
        <taxon>Pseudomonadota</taxon>
        <taxon>Alphaproteobacteria</taxon>
        <taxon>Rhodobacterales</taxon>
        <taxon>Paracoccaceae</taxon>
        <taxon>Pelagivirga</taxon>
    </lineage>
</organism>
<protein>
    <recommendedName>
        <fullName evidence="5">Pilus assembly protein</fullName>
    </recommendedName>
</protein>
<dbReference type="RefSeq" id="WP_108691762.1">
    <property type="nucleotide sequence ID" value="NZ_QCYH01000004.1"/>
</dbReference>
<keyword evidence="2" id="KW-0472">Membrane</keyword>
<accession>A0A2T7G749</accession>
<evidence type="ECO:0000256" key="2">
    <source>
        <dbReference type="SAM" id="Phobius"/>
    </source>
</evidence>
<comment type="caution">
    <text evidence="3">The sequence shown here is derived from an EMBL/GenBank/DDBJ whole genome shotgun (WGS) entry which is preliminary data.</text>
</comment>
<name>A0A2T7G749_9RHOB</name>
<dbReference type="Proteomes" id="UP000244446">
    <property type="component" value="Unassembled WGS sequence"/>
</dbReference>
<keyword evidence="4" id="KW-1185">Reference proteome</keyword>
<proteinExistence type="predicted"/>
<dbReference type="AlphaFoldDB" id="A0A2T7G749"/>
<dbReference type="OrthoDB" id="7876207at2"/>
<keyword evidence="2" id="KW-0812">Transmembrane</keyword>
<gene>
    <name evidence="3" type="ORF">DC366_08340</name>
</gene>